<evidence type="ECO:0000259" key="1">
    <source>
        <dbReference type="Pfam" id="PF15919"/>
    </source>
</evidence>
<dbReference type="AlphaFoldDB" id="A0A512J0M8"/>
<feature type="domain" description="HicB-like antitoxin of toxin-antitoxin system" evidence="1">
    <location>
        <begin position="23"/>
        <end position="70"/>
    </location>
</feature>
<organism evidence="2 4">
    <name type="scientific">Methylobacterium oxalidis</name>
    <dbReference type="NCBI Taxonomy" id="944322"/>
    <lineage>
        <taxon>Bacteria</taxon>
        <taxon>Pseudomonadati</taxon>
        <taxon>Pseudomonadota</taxon>
        <taxon>Alphaproteobacteria</taxon>
        <taxon>Hyphomicrobiales</taxon>
        <taxon>Methylobacteriaceae</taxon>
        <taxon>Methylobacterium</taxon>
    </lineage>
</organism>
<reference evidence="5" key="2">
    <citation type="journal article" date="2019" name="Int. J. Syst. Evol. Microbiol.">
        <title>The Global Catalogue of Microorganisms (GCM) 10K type strain sequencing project: providing services to taxonomists for standard genome sequencing and annotation.</title>
        <authorList>
            <consortium name="The Broad Institute Genomics Platform"/>
            <consortium name="The Broad Institute Genome Sequencing Center for Infectious Disease"/>
            <person name="Wu L."/>
            <person name="Ma J."/>
        </authorList>
    </citation>
    <scope>NUCLEOTIDE SEQUENCE [LARGE SCALE GENOMIC DNA]</scope>
    <source>
        <strain evidence="5">NBRC 107715</strain>
    </source>
</reference>
<dbReference type="RefSeq" id="WP_147025223.1">
    <property type="nucleotide sequence ID" value="NZ_BJZU01000025.1"/>
</dbReference>
<evidence type="ECO:0000313" key="4">
    <source>
        <dbReference type="Proteomes" id="UP000321960"/>
    </source>
</evidence>
<reference evidence="3" key="4">
    <citation type="submission" date="2023-01" db="EMBL/GenBank/DDBJ databases">
        <title>Draft genome sequence of Methylobacterium oxalidis strain NBRC 107715.</title>
        <authorList>
            <person name="Sun Q."/>
            <person name="Mori K."/>
        </authorList>
    </citation>
    <scope>NUCLEOTIDE SEQUENCE</scope>
    <source>
        <strain evidence="3">NBRC 107715</strain>
    </source>
</reference>
<proteinExistence type="predicted"/>
<evidence type="ECO:0000313" key="5">
    <source>
        <dbReference type="Proteomes" id="UP001156856"/>
    </source>
</evidence>
<dbReference type="InterPro" id="IPR035069">
    <property type="entry name" value="TTHA1013/TTHA0281-like"/>
</dbReference>
<comment type="caution">
    <text evidence="2">The sequence shown here is derived from an EMBL/GenBank/DDBJ whole genome shotgun (WGS) entry which is preliminary data.</text>
</comment>
<protein>
    <submittedName>
        <fullName evidence="2">HicB family protein</fullName>
    </submittedName>
</protein>
<dbReference type="Pfam" id="PF15919">
    <property type="entry name" value="HicB_lk_antitox"/>
    <property type="match status" value="1"/>
</dbReference>
<name>A0A512J0M8_9HYPH</name>
<dbReference type="Gene3D" id="3.30.160.250">
    <property type="match status" value="1"/>
</dbReference>
<gene>
    <name evidence="3" type="ORF">GCM10007888_49470</name>
    <name evidence="2" type="ORF">MOX02_15540</name>
</gene>
<keyword evidence="5" id="KW-1185">Reference proteome</keyword>
<dbReference type="Proteomes" id="UP001156856">
    <property type="component" value="Unassembled WGS sequence"/>
</dbReference>
<reference evidence="3" key="1">
    <citation type="journal article" date="2014" name="Int. J. Syst. Evol. Microbiol.">
        <title>Complete genome of a new Firmicutes species belonging to the dominant human colonic microbiota ('Ruminococcus bicirculans') reveals two chromosomes and a selective capacity to utilize plant glucans.</title>
        <authorList>
            <consortium name="NISC Comparative Sequencing Program"/>
            <person name="Wegmann U."/>
            <person name="Louis P."/>
            <person name="Goesmann A."/>
            <person name="Henrissat B."/>
            <person name="Duncan S.H."/>
            <person name="Flint H.J."/>
        </authorList>
    </citation>
    <scope>NUCLEOTIDE SEQUENCE</scope>
    <source>
        <strain evidence="3">NBRC 107715</strain>
    </source>
</reference>
<evidence type="ECO:0000313" key="2">
    <source>
        <dbReference type="EMBL" id="GEP03516.1"/>
    </source>
</evidence>
<evidence type="ECO:0000313" key="3">
    <source>
        <dbReference type="EMBL" id="GLS66564.1"/>
    </source>
</evidence>
<sequence>MRVRDYHVEVDRAPPEEGGYLIATVPDLPGCTSDGDDWASVEANVADAIDTWIAAARRLGRPVPPPAAIVEKRA</sequence>
<dbReference type="InterPro" id="IPR031807">
    <property type="entry name" value="HicB-like"/>
</dbReference>
<dbReference type="EMBL" id="BSPK01000107">
    <property type="protein sequence ID" value="GLS66564.1"/>
    <property type="molecule type" value="Genomic_DNA"/>
</dbReference>
<dbReference type="Proteomes" id="UP000321960">
    <property type="component" value="Unassembled WGS sequence"/>
</dbReference>
<accession>A0A512J0M8</accession>
<dbReference type="SUPFAM" id="SSF143100">
    <property type="entry name" value="TTHA1013/TTHA0281-like"/>
    <property type="match status" value="1"/>
</dbReference>
<dbReference type="OrthoDB" id="9807959at2"/>
<dbReference type="EMBL" id="BJZU01000025">
    <property type="protein sequence ID" value="GEP03516.1"/>
    <property type="molecule type" value="Genomic_DNA"/>
</dbReference>
<reference evidence="2 4" key="3">
    <citation type="submission" date="2019-07" db="EMBL/GenBank/DDBJ databases">
        <title>Whole genome shotgun sequence of Methylobacterium oxalidis NBRC 107715.</title>
        <authorList>
            <person name="Hosoyama A."/>
            <person name="Uohara A."/>
            <person name="Ohji S."/>
            <person name="Ichikawa N."/>
        </authorList>
    </citation>
    <scope>NUCLEOTIDE SEQUENCE [LARGE SCALE GENOMIC DNA]</scope>
    <source>
        <strain evidence="2 4">NBRC 107715</strain>
    </source>
</reference>